<dbReference type="InterPro" id="IPR029052">
    <property type="entry name" value="Metallo-depent_PP-like"/>
</dbReference>
<dbReference type="Pfam" id="PF00149">
    <property type="entry name" value="Metallophos"/>
    <property type="match status" value="1"/>
</dbReference>
<dbReference type="InterPro" id="IPR026336">
    <property type="entry name" value="PdeM-like"/>
</dbReference>
<dbReference type="InterPro" id="IPR004843">
    <property type="entry name" value="Calcineurin-like_PHP"/>
</dbReference>
<accession>A0A5C6EEB3</accession>
<dbReference type="AlphaFoldDB" id="A0A5C6EEB3"/>
<dbReference type="Gene3D" id="3.60.21.10">
    <property type="match status" value="1"/>
</dbReference>
<dbReference type="GO" id="GO:0016787">
    <property type="term" value="F:hydrolase activity"/>
    <property type="evidence" value="ECO:0007669"/>
    <property type="project" value="InterPro"/>
</dbReference>
<dbReference type="NCBIfam" id="TIGR04123">
    <property type="entry name" value="P_estr_lig_assc"/>
    <property type="match status" value="1"/>
</dbReference>
<dbReference type="OrthoDB" id="9795838at2"/>
<organism evidence="2 3">
    <name type="scientific">Rubripirellula reticaptiva</name>
    <dbReference type="NCBI Taxonomy" id="2528013"/>
    <lineage>
        <taxon>Bacteria</taxon>
        <taxon>Pseudomonadati</taxon>
        <taxon>Planctomycetota</taxon>
        <taxon>Planctomycetia</taxon>
        <taxon>Pirellulales</taxon>
        <taxon>Pirellulaceae</taxon>
        <taxon>Rubripirellula</taxon>
    </lineage>
</organism>
<name>A0A5C6EEB3_9BACT</name>
<proteinExistence type="predicted"/>
<dbReference type="PIRSF" id="PIRSF000887">
    <property type="entry name" value="Pesterase_MJ0037"/>
    <property type="match status" value="1"/>
</dbReference>
<sequence>MNHILDVTLSGTKLQLHSARAVFWPDRETLFVADTHFGKEATFRRHGIPVPRGSTDGTLRSLSTLISDVNAVRLVVLGDLFHARSSLSRDVCESMDVFFRKHASLNITLVRGNHDAHVGQLPPAWPIDVVEPGIRMGAFTLTHEPSAPTSDSTLVLCGHIHPGINIRIATQSLGRMPCFWMDNRCLVLPAFGQFTGLHCVKPKKDSRVWIVADDEIVEHVV</sequence>
<protein>
    <recommendedName>
        <fullName evidence="1">Calcineurin-like phosphoesterase domain-containing protein</fullName>
    </recommendedName>
</protein>
<dbReference type="PANTHER" id="PTHR39323">
    <property type="entry name" value="BLR1149 PROTEIN"/>
    <property type="match status" value="1"/>
</dbReference>
<comment type="caution">
    <text evidence="2">The sequence shown here is derived from an EMBL/GenBank/DDBJ whole genome shotgun (WGS) entry which is preliminary data.</text>
</comment>
<feature type="domain" description="Calcineurin-like phosphoesterase" evidence="1">
    <location>
        <begin position="30"/>
        <end position="123"/>
    </location>
</feature>
<reference evidence="2 3" key="1">
    <citation type="submission" date="2019-02" db="EMBL/GenBank/DDBJ databases">
        <title>Deep-cultivation of Planctomycetes and their phenomic and genomic characterization uncovers novel biology.</title>
        <authorList>
            <person name="Wiegand S."/>
            <person name="Jogler M."/>
            <person name="Boedeker C."/>
            <person name="Pinto D."/>
            <person name="Vollmers J."/>
            <person name="Rivas-Marin E."/>
            <person name="Kohn T."/>
            <person name="Peeters S.H."/>
            <person name="Heuer A."/>
            <person name="Rast P."/>
            <person name="Oberbeckmann S."/>
            <person name="Bunk B."/>
            <person name="Jeske O."/>
            <person name="Meyerdierks A."/>
            <person name="Storesund J.E."/>
            <person name="Kallscheuer N."/>
            <person name="Luecker S."/>
            <person name="Lage O.M."/>
            <person name="Pohl T."/>
            <person name="Merkel B.J."/>
            <person name="Hornburger P."/>
            <person name="Mueller R.-W."/>
            <person name="Bruemmer F."/>
            <person name="Labrenz M."/>
            <person name="Spormann A.M."/>
            <person name="Op Den Camp H."/>
            <person name="Overmann J."/>
            <person name="Amann R."/>
            <person name="Jetten M.S.M."/>
            <person name="Mascher T."/>
            <person name="Medema M.H."/>
            <person name="Devos D.P."/>
            <person name="Kaster A.-K."/>
            <person name="Ovreas L."/>
            <person name="Rohde M."/>
            <person name="Galperin M.Y."/>
            <person name="Jogler C."/>
        </authorList>
    </citation>
    <scope>NUCLEOTIDE SEQUENCE [LARGE SCALE GENOMIC DNA]</scope>
    <source>
        <strain evidence="2 3">Poly59</strain>
    </source>
</reference>
<dbReference type="Proteomes" id="UP000317977">
    <property type="component" value="Unassembled WGS sequence"/>
</dbReference>
<evidence type="ECO:0000313" key="3">
    <source>
        <dbReference type="Proteomes" id="UP000317977"/>
    </source>
</evidence>
<dbReference type="EMBL" id="SJPX01000006">
    <property type="protein sequence ID" value="TWU46825.1"/>
    <property type="molecule type" value="Genomic_DNA"/>
</dbReference>
<dbReference type="CDD" id="cd07391">
    <property type="entry name" value="MPP_PF1019"/>
    <property type="match status" value="1"/>
</dbReference>
<dbReference type="SUPFAM" id="SSF56300">
    <property type="entry name" value="Metallo-dependent phosphatases"/>
    <property type="match status" value="1"/>
</dbReference>
<gene>
    <name evidence="2" type="ORF">Poly59_57980</name>
</gene>
<dbReference type="PANTHER" id="PTHR39323:SF1">
    <property type="entry name" value="BLR1149 PROTEIN"/>
    <property type="match status" value="1"/>
</dbReference>
<keyword evidence="3" id="KW-1185">Reference proteome</keyword>
<dbReference type="InterPro" id="IPR024173">
    <property type="entry name" value="Pesterase_MJ0037-like"/>
</dbReference>
<evidence type="ECO:0000259" key="1">
    <source>
        <dbReference type="Pfam" id="PF00149"/>
    </source>
</evidence>
<evidence type="ECO:0000313" key="2">
    <source>
        <dbReference type="EMBL" id="TWU46825.1"/>
    </source>
</evidence>
<dbReference type="RefSeq" id="WP_146537273.1">
    <property type="nucleotide sequence ID" value="NZ_SJPX01000006.1"/>
</dbReference>